<dbReference type="CDD" id="cd04183">
    <property type="entry name" value="GT2_BcE_like"/>
    <property type="match status" value="1"/>
</dbReference>
<dbReference type="PIRSF" id="PIRSF028162">
    <property type="entry name" value="BcbE_prd"/>
    <property type="match status" value="1"/>
</dbReference>
<sequence length="245" mass="26925">MSDLNIILLAGGKAAIDAQRNTGEYPDFLTEHGSTTLLETLINKCAELNPKKIICLFSSADTTKYHLRNLVSQLSPVASVIPVHDKTMGAACTALLASGEVDNDEELLIMGSNEYLDVSLETIVSNFRAVDAKAGVVTFNSIHPRYSFVRLDDRGDVIESTEKNPISKNAIAGTFWFKRGKHFVSAAKNLIRKDTKVDESFYIAPALNELVLSGLRIASYKIDAEQYHPLKSPTQIQAYEMGATR</sequence>
<dbReference type="InterPro" id="IPR029044">
    <property type="entry name" value="Nucleotide-diphossugar_trans"/>
</dbReference>
<dbReference type="InterPro" id="IPR016873">
    <property type="entry name" value="Caps_polysacc_synth_BcbE_prd"/>
</dbReference>
<gene>
    <name evidence="2" type="ORF">CAZ10_09225</name>
</gene>
<keyword evidence="2" id="KW-0808">Transferase</keyword>
<dbReference type="RefSeq" id="WP_065085887.1">
    <property type="nucleotide sequence ID" value="NZ_NFFZ01000004.1"/>
</dbReference>
<dbReference type="Proteomes" id="UP000194857">
    <property type="component" value="Unassembled WGS sequence"/>
</dbReference>
<dbReference type="Gene3D" id="3.90.550.10">
    <property type="entry name" value="Spore Coat Polysaccharide Biosynthesis Protein SpsA, Chain A"/>
    <property type="match status" value="1"/>
</dbReference>
<organism evidence="2 3">
    <name type="scientific">Pseudomonas aeruginosa</name>
    <dbReference type="NCBI Taxonomy" id="287"/>
    <lineage>
        <taxon>Bacteria</taxon>
        <taxon>Pseudomonadati</taxon>
        <taxon>Pseudomonadota</taxon>
        <taxon>Gammaproteobacteria</taxon>
        <taxon>Pseudomonadales</taxon>
        <taxon>Pseudomonadaceae</taxon>
        <taxon>Pseudomonas</taxon>
    </lineage>
</organism>
<dbReference type="AlphaFoldDB" id="A0A241XRH7"/>
<comment type="caution">
    <text evidence="2">The sequence shown here is derived from an EMBL/GenBank/DDBJ whole genome shotgun (WGS) entry which is preliminary data.</text>
</comment>
<protein>
    <submittedName>
        <fullName evidence="2">Glycosyl transferase family 2</fullName>
    </submittedName>
</protein>
<dbReference type="InterPro" id="IPR005835">
    <property type="entry name" value="NTP_transferase_dom"/>
</dbReference>
<dbReference type="GO" id="GO:0016740">
    <property type="term" value="F:transferase activity"/>
    <property type="evidence" value="ECO:0007669"/>
    <property type="project" value="UniProtKB-KW"/>
</dbReference>
<proteinExistence type="predicted"/>
<dbReference type="EMBL" id="NFFZ01000004">
    <property type="protein sequence ID" value="OTI63017.1"/>
    <property type="molecule type" value="Genomic_DNA"/>
</dbReference>
<evidence type="ECO:0000313" key="2">
    <source>
        <dbReference type="EMBL" id="OTI63017.1"/>
    </source>
</evidence>
<evidence type="ECO:0000313" key="3">
    <source>
        <dbReference type="Proteomes" id="UP000194857"/>
    </source>
</evidence>
<reference evidence="2 3" key="1">
    <citation type="submission" date="2017-05" db="EMBL/GenBank/DDBJ databases">
        <authorList>
            <person name="Song R."/>
            <person name="Chenine A.L."/>
            <person name="Ruprecht R.M."/>
        </authorList>
    </citation>
    <scope>NUCLEOTIDE SEQUENCE [LARGE SCALE GENOMIC DNA]</scope>
    <source>
        <strain evidence="2 3">S567_C10_BS</strain>
    </source>
</reference>
<name>A0A241XRH7_PSEAI</name>
<feature type="domain" description="Nucleotidyl transferase" evidence="1">
    <location>
        <begin position="30"/>
        <end position="190"/>
    </location>
</feature>
<dbReference type="Pfam" id="PF00483">
    <property type="entry name" value="NTP_transferase"/>
    <property type="match status" value="1"/>
</dbReference>
<dbReference type="SUPFAM" id="SSF53448">
    <property type="entry name" value="Nucleotide-diphospho-sugar transferases"/>
    <property type="match status" value="1"/>
</dbReference>
<accession>A0A241XRH7</accession>
<evidence type="ECO:0000259" key="1">
    <source>
        <dbReference type="Pfam" id="PF00483"/>
    </source>
</evidence>